<gene>
    <name evidence="1" type="ORF">QFC20_006529</name>
</gene>
<evidence type="ECO:0000313" key="1">
    <source>
        <dbReference type="EMBL" id="KAJ9095928.1"/>
    </source>
</evidence>
<protein>
    <submittedName>
        <fullName evidence="1">Uncharacterized protein</fullName>
    </submittedName>
</protein>
<evidence type="ECO:0000313" key="2">
    <source>
        <dbReference type="Proteomes" id="UP001230649"/>
    </source>
</evidence>
<organism evidence="1 2">
    <name type="scientific">Naganishia adeliensis</name>
    <dbReference type="NCBI Taxonomy" id="92952"/>
    <lineage>
        <taxon>Eukaryota</taxon>
        <taxon>Fungi</taxon>
        <taxon>Dikarya</taxon>
        <taxon>Basidiomycota</taxon>
        <taxon>Agaricomycotina</taxon>
        <taxon>Tremellomycetes</taxon>
        <taxon>Filobasidiales</taxon>
        <taxon>Filobasidiaceae</taxon>
        <taxon>Naganishia</taxon>
    </lineage>
</organism>
<reference evidence="1" key="1">
    <citation type="submission" date="2023-04" db="EMBL/GenBank/DDBJ databases">
        <title>Draft Genome sequencing of Naganishia species isolated from polar environments using Oxford Nanopore Technology.</title>
        <authorList>
            <person name="Leo P."/>
            <person name="Venkateswaran K."/>
        </authorList>
    </citation>
    <scope>NUCLEOTIDE SEQUENCE</scope>
    <source>
        <strain evidence="1">MNA-CCFEE 5262</strain>
    </source>
</reference>
<dbReference type="EMBL" id="JASBWS010000118">
    <property type="protein sequence ID" value="KAJ9095928.1"/>
    <property type="molecule type" value="Genomic_DNA"/>
</dbReference>
<sequence>MPPRIIRSTQAGSSSNPASSAPPVTPAPSPMPEAPSQRSQGTLTPAPSSPSTPVQRPSDRAAAEPESFRLPEVRVASADEVARLNEIAARLQRQMSDLHSSEPRRPERQATIEEERPSTFEPEHQANTEREPTYREASYAPTSYSCAPHKPKIKASDLPKFSGKDTEDVDQWIEKVSAIFEYSGVHDSDLLQQLPLVLQGNALTWFTQLGKGRHSLKAWHDWQLAIRNAFLHA</sequence>
<keyword evidence="2" id="KW-1185">Reference proteome</keyword>
<proteinExistence type="predicted"/>
<name>A0ACC2VA24_9TREE</name>
<dbReference type="Proteomes" id="UP001230649">
    <property type="component" value="Unassembled WGS sequence"/>
</dbReference>
<comment type="caution">
    <text evidence="1">The sequence shown here is derived from an EMBL/GenBank/DDBJ whole genome shotgun (WGS) entry which is preliminary data.</text>
</comment>
<accession>A0ACC2VA24</accession>